<accession>A0ABY8BJV0</accession>
<dbReference type="EMBL" id="CP119083">
    <property type="protein sequence ID" value="WEF35688.1"/>
    <property type="molecule type" value="Genomic_DNA"/>
</dbReference>
<name>A0ABY8BJV0_9BURK</name>
<proteinExistence type="predicted"/>
<gene>
    <name evidence="1" type="ORF">PX653_13360</name>
</gene>
<dbReference type="Proteomes" id="UP001216510">
    <property type="component" value="Chromosome"/>
</dbReference>
<evidence type="ECO:0000313" key="1">
    <source>
        <dbReference type="EMBL" id="WEF35688.1"/>
    </source>
</evidence>
<protein>
    <recommendedName>
        <fullName evidence="3">AlgX/AlgJ SGNH hydrolase-like domain-containing protein</fullName>
    </recommendedName>
</protein>
<dbReference type="SUPFAM" id="SSF52266">
    <property type="entry name" value="SGNH hydrolase"/>
    <property type="match status" value="1"/>
</dbReference>
<organism evidence="1 2">
    <name type="scientific">Pseudoduganella chitinolytica</name>
    <dbReference type="NCBI Taxonomy" id="34070"/>
    <lineage>
        <taxon>Bacteria</taxon>
        <taxon>Pseudomonadati</taxon>
        <taxon>Pseudomonadota</taxon>
        <taxon>Betaproteobacteria</taxon>
        <taxon>Burkholderiales</taxon>
        <taxon>Oxalobacteraceae</taxon>
        <taxon>Telluria group</taxon>
        <taxon>Pseudoduganella</taxon>
    </lineage>
</organism>
<keyword evidence="2" id="KW-1185">Reference proteome</keyword>
<sequence>MRFLLSVPGGILLAALALELALQYLPVNSGVRMAHTSAAVPYPHNRPGQPYTYSHGWAMANAQHGTTSRDGFVHSRDIGGGANVLVTGDSFIESYMLAYGDTVQGLLDAALGKVYAVASSGNGLADALVLARQFVPRTGAKAMVIFVEPFDLRTIDSPAGRGHNYFAFTGGEISVAHNPYVESVLKEQVLRSALLRYAYYNLKVPGWMEGLRRRARQGGDSGADGDLRQRRRDAALDYFLAGLAPLQRRFGTRFIFLVDGDRDAIYSDGRSSVWVGNDRATLIERVRAAGYDVVDMQPVFEQHWRTYRERLDFLPMDGHWNRVAHALAAARVLPLVTR</sequence>
<reference evidence="1 2" key="1">
    <citation type="submission" date="2023-02" db="EMBL/GenBank/DDBJ databases">
        <title>Gemone sequence of Telluria chitinolytica ACM 3522T.</title>
        <authorList>
            <person name="Frediansyah A."/>
            <person name="Miess H."/>
            <person name="Gross H."/>
        </authorList>
    </citation>
    <scope>NUCLEOTIDE SEQUENCE [LARGE SCALE GENOMIC DNA]</scope>
    <source>
        <strain evidence="1 2">ACM 3522</strain>
    </source>
</reference>
<evidence type="ECO:0000313" key="2">
    <source>
        <dbReference type="Proteomes" id="UP001216510"/>
    </source>
</evidence>
<evidence type="ECO:0008006" key="3">
    <source>
        <dbReference type="Google" id="ProtNLM"/>
    </source>
</evidence>
<dbReference type="RefSeq" id="WP_277418336.1">
    <property type="nucleotide sequence ID" value="NZ_CP119083.1"/>
</dbReference>